<protein>
    <submittedName>
        <fullName evidence="1">Uncharacterized protein</fullName>
    </submittedName>
</protein>
<dbReference type="InParanoid" id="C5K8J6"/>
<evidence type="ECO:0000313" key="2">
    <source>
        <dbReference type="Proteomes" id="UP000007800"/>
    </source>
</evidence>
<gene>
    <name evidence="1" type="ORF">Pmar_PMAR028668</name>
</gene>
<sequence>MTPNHPTNDSIKCSIPVPKISASAIDLDIKIDVMVDRGFNYLLERLRDRRCIPNGNTYKTRVRPLDPGEHKDCPGQTHVYEIDWDDDFSPIMPRAIKSRDFSTALLKRLDKSSQAMPDRHA</sequence>
<dbReference type="EMBL" id="GG671131">
    <property type="protein sequence ID" value="EER19203.1"/>
    <property type="molecule type" value="Genomic_DNA"/>
</dbReference>
<proteinExistence type="predicted"/>
<accession>C5K8J6</accession>
<evidence type="ECO:0000313" key="1">
    <source>
        <dbReference type="EMBL" id="EER19203.1"/>
    </source>
</evidence>
<dbReference type="GeneID" id="9039442"/>
<dbReference type="Proteomes" id="UP000007800">
    <property type="component" value="Unassembled WGS sequence"/>
</dbReference>
<name>C5K8J6_PERM5</name>
<keyword evidence="2" id="KW-1185">Reference proteome</keyword>
<organism evidence="2">
    <name type="scientific">Perkinsus marinus (strain ATCC 50983 / TXsc)</name>
    <dbReference type="NCBI Taxonomy" id="423536"/>
    <lineage>
        <taxon>Eukaryota</taxon>
        <taxon>Sar</taxon>
        <taxon>Alveolata</taxon>
        <taxon>Perkinsozoa</taxon>
        <taxon>Perkinsea</taxon>
        <taxon>Perkinsida</taxon>
        <taxon>Perkinsidae</taxon>
        <taxon>Perkinsus</taxon>
    </lineage>
</organism>
<reference evidence="1 2" key="1">
    <citation type="submission" date="2008-07" db="EMBL/GenBank/DDBJ databases">
        <authorList>
            <person name="El-Sayed N."/>
            <person name="Caler E."/>
            <person name="Inman J."/>
            <person name="Amedeo P."/>
            <person name="Hass B."/>
            <person name="Wortman J."/>
        </authorList>
    </citation>
    <scope>NUCLEOTIDE SEQUENCE [LARGE SCALE GENOMIC DNA]</scope>
    <source>
        <strain evidence="2">ATCC 50983 / TXsc</strain>
    </source>
</reference>
<dbReference type="AlphaFoldDB" id="C5K8J6"/>
<dbReference type="RefSeq" id="XP_002787407.1">
    <property type="nucleotide sequence ID" value="XM_002787361.1"/>
</dbReference>